<keyword evidence="4" id="KW-1185">Reference proteome</keyword>
<reference evidence="3 4" key="1">
    <citation type="submission" date="2022-05" db="EMBL/GenBank/DDBJ databases">
        <authorList>
            <consortium name="Genoscope - CEA"/>
            <person name="William W."/>
        </authorList>
    </citation>
    <scope>NUCLEOTIDE SEQUENCE [LARGE SCALE GENOMIC DNA]</scope>
</reference>
<sequence length="110" mass="12706">FYLPYNPSYHASSPIEMMAPQFAPAPPLRSDSPASSTSEELSSTAPKKKNSRWTETEEKILIELLGDNKEKLCYKAYNSPEWESIATQLHERCRRDTFQATRRRNNVKLK</sequence>
<feature type="compositionally biased region" description="Low complexity" evidence="1">
    <location>
        <begin position="30"/>
        <end position="45"/>
    </location>
</feature>
<evidence type="ECO:0000313" key="4">
    <source>
        <dbReference type="Proteomes" id="UP001159428"/>
    </source>
</evidence>
<dbReference type="EMBL" id="CALNXJ010000008">
    <property type="protein sequence ID" value="CAH3046764.1"/>
    <property type="molecule type" value="Genomic_DNA"/>
</dbReference>
<evidence type="ECO:0000256" key="1">
    <source>
        <dbReference type="SAM" id="MobiDB-lite"/>
    </source>
</evidence>
<gene>
    <name evidence="3" type="ORF">PMEA_00033455</name>
</gene>
<dbReference type="Proteomes" id="UP001159428">
    <property type="component" value="Unassembled WGS sequence"/>
</dbReference>
<comment type="caution">
    <text evidence="3">The sequence shown here is derived from an EMBL/GenBank/DDBJ whole genome shotgun (WGS) entry which is preliminary data.</text>
</comment>
<accession>A0AAU9WAI9</accession>
<proteinExistence type="predicted"/>
<dbReference type="Gene3D" id="1.10.10.60">
    <property type="entry name" value="Homeodomain-like"/>
    <property type="match status" value="1"/>
</dbReference>
<feature type="domain" description="Myb-like" evidence="2">
    <location>
        <begin position="45"/>
        <end position="110"/>
    </location>
</feature>
<name>A0AAU9WAI9_9CNID</name>
<organism evidence="3 4">
    <name type="scientific">Pocillopora meandrina</name>
    <dbReference type="NCBI Taxonomy" id="46732"/>
    <lineage>
        <taxon>Eukaryota</taxon>
        <taxon>Metazoa</taxon>
        <taxon>Cnidaria</taxon>
        <taxon>Anthozoa</taxon>
        <taxon>Hexacorallia</taxon>
        <taxon>Scleractinia</taxon>
        <taxon>Astrocoeniina</taxon>
        <taxon>Pocilloporidae</taxon>
        <taxon>Pocillopora</taxon>
    </lineage>
</organism>
<dbReference type="InterPro" id="IPR001005">
    <property type="entry name" value="SANT/Myb"/>
</dbReference>
<feature type="non-terminal residue" evidence="3">
    <location>
        <position position="1"/>
    </location>
</feature>
<evidence type="ECO:0000313" key="3">
    <source>
        <dbReference type="EMBL" id="CAH3046764.1"/>
    </source>
</evidence>
<dbReference type="AlphaFoldDB" id="A0AAU9WAI9"/>
<evidence type="ECO:0000259" key="2">
    <source>
        <dbReference type="PROSITE" id="PS50090"/>
    </source>
</evidence>
<protein>
    <recommendedName>
        <fullName evidence="2">Myb-like domain-containing protein</fullName>
    </recommendedName>
</protein>
<dbReference type="PROSITE" id="PS50090">
    <property type="entry name" value="MYB_LIKE"/>
    <property type="match status" value="1"/>
</dbReference>
<feature type="region of interest" description="Disordered" evidence="1">
    <location>
        <begin position="20"/>
        <end position="54"/>
    </location>
</feature>